<evidence type="ECO:0000256" key="3">
    <source>
        <dbReference type="ARBA" id="ARBA00022723"/>
    </source>
</evidence>
<dbReference type="InterPro" id="IPR005738">
    <property type="entry name" value="TopoIII"/>
</dbReference>
<feature type="domain" description="Topo IA-type catalytic" evidence="10">
    <location>
        <begin position="152"/>
        <end position="614"/>
    </location>
</feature>
<evidence type="ECO:0000256" key="7">
    <source>
        <dbReference type="ARBA" id="ARBA00023235"/>
    </source>
</evidence>
<dbReference type="InterPro" id="IPR034144">
    <property type="entry name" value="TOPRIM_TopoIII"/>
</dbReference>
<reference evidence="11 12" key="1">
    <citation type="submission" date="2016-11" db="EMBL/GenBank/DDBJ databases">
        <authorList>
            <person name="Jaros S."/>
            <person name="Januszkiewicz K."/>
            <person name="Wedrychowicz H."/>
        </authorList>
    </citation>
    <scope>NUCLEOTIDE SEQUENCE [LARGE SCALE GENOMIC DNA]</scope>
    <source>
        <strain evidence="11 12">DSM 15930</strain>
    </source>
</reference>
<feature type="site" description="Interaction with DNA" evidence="8">
    <location>
        <position position="167"/>
    </location>
</feature>
<dbReference type="Gene3D" id="3.40.50.140">
    <property type="match status" value="1"/>
</dbReference>
<dbReference type="PROSITE" id="PS52039">
    <property type="entry name" value="TOPO_IA_2"/>
    <property type="match status" value="1"/>
</dbReference>
<feature type="site" description="Interaction with DNA" evidence="8">
    <location>
        <position position="60"/>
    </location>
</feature>
<keyword evidence="12" id="KW-1185">Reference proteome</keyword>
<keyword evidence="6 8" id="KW-0238">DNA-binding</keyword>
<feature type="active site" description="O-(5'-phospho-DNA)-tyrosine intermediate" evidence="8">
    <location>
        <position position="311"/>
    </location>
</feature>
<dbReference type="CDD" id="cd00186">
    <property type="entry name" value="TOP1Ac"/>
    <property type="match status" value="1"/>
</dbReference>
<dbReference type="Pfam" id="PF01131">
    <property type="entry name" value="Topoisom_bac"/>
    <property type="match status" value="1"/>
</dbReference>
<feature type="site" description="Interaction with DNA" evidence="8">
    <location>
        <position position="175"/>
    </location>
</feature>
<evidence type="ECO:0000256" key="6">
    <source>
        <dbReference type="ARBA" id="ARBA00023125"/>
    </source>
</evidence>
<dbReference type="GO" id="GO:0043597">
    <property type="term" value="C:cytoplasmic replication fork"/>
    <property type="evidence" value="ECO:0007669"/>
    <property type="project" value="TreeGrafter"/>
</dbReference>
<dbReference type="Proteomes" id="UP000184038">
    <property type="component" value="Unassembled WGS sequence"/>
</dbReference>
<dbReference type="Gene3D" id="1.10.290.10">
    <property type="entry name" value="Topoisomerase I, domain 4"/>
    <property type="match status" value="1"/>
</dbReference>
<dbReference type="STRING" id="1120996.SAMN02746066_01102"/>
<evidence type="ECO:0000256" key="4">
    <source>
        <dbReference type="ARBA" id="ARBA00022842"/>
    </source>
</evidence>
<dbReference type="EMBL" id="FRCP01000007">
    <property type="protein sequence ID" value="SHM19405.1"/>
    <property type="molecule type" value="Genomic_DNA"/>
</dbReference>
<feature type="domain" description="Toprim" evidence="9">
    <location>
        <begin position="2"/>
        <end position="135"/>
    </location>
</feature>
<dbReference type="PRINTS" id="PR00417">
    <property type="entry name" value="PRTPISMRASEI"/>
</dbReference>
<dbReference type="Gene3D" id="2.70.20.10">
    <property type="entry name" value="Topoisomerase I, domain 3"/>
    <property type="match status" value="1"/>
</dbReference>
<proteinExistence type="inferred from homology"/>
<evidence type="ECO:0000313" key="12">
    <source>
        <dbReference type="Proteomes" id="UP000184038"/>
    </source>
</evidence>
<dbReference type="PROSITE" id="PS00396">
    <property type="entry name" value="TOPO_IA_1"/>
    <property type="match status" value="1"/>
</dbReference>
<keyword evidence="7 8" id="KW-0413">Isomerase</keyword>
<dbReference type="PANTHER" id="PTHR11390">
    <property type="entry name" value="PROKARYOTIC DNA TOPOISOMERASE"/>
    <property type="match status" value="1"/>
</dbReference>
<dbReference type="SMART" id="SM00437">
    <property type="entry name" value="TOP1Ac"/>
    <property type="match status" value="1"/>
</dbReference>
<dbReference type="SUPFAM" id="SSF56712">
    <property type="entry name" value="Prokaryotic type I DNA topoisomerase"/>
    <property type="match status" value="1"/>
</dbReference>
<keyword evidence="5 8" id="KW-0799">Topoisomerase</keyword>
<dbReference type="NCBIfam" id="NF005829">
    <property type="entry name" value="PRK07726.1"/>
    <property type="match status" value="1"/>
</dbReference>
<dbReference type="PANTHER" id="PTHR11390:SF21">
    <property type="entry name" value="DNA TOPOISOMERASE 3-ALPHA"/>
    <property type="match status" value="1"/>
</dbReference>
<dbReference type="GO" id="GO:0006281">
    <property type="term" value="P:DNA repair"/>
    <property type="evidence" value="ECO:0007669"/>
    <property type="project" value="TreeGrafter"/>
</dbReference>
<dbReference type="InterPro" id="IPR000380">
    <property type="entry name" value="Topo_IA"/>
</dbReference>
<comment type="function">
    <text evidence="8">Releases the supercoiling and torsional tension of DNA, which is introduced during the DNA replication and transcription, by transiently cleaving and rejoining one strand of the DNA duplex. Introduces a single-strand break via transesterification at a target site in duplex DNA. The scissile phosphodiester is attacked by the catalytic tyrosine of the enzyme, resulting in the formation of a DNA-(5'-phosphotyrosyl)-enzyme intermediate and the expulsion of a 3'-OH DNA strand. The free DNA strand then undergoes passage around the unbroken strand, thus removing DNA supercoils. Finally, in the religation step, the DNA 3'-OH attacks the covalent intermediate to expel the active-site tyrosine and restore the DNA phosphodiester backbone.</text>
</comment>
<dbReference type="EC" id="5.6.2.1" evidence="8"/>
<feature type="site" description="Interaction with DNA" evidence="8">
    <location>
        <position position="313"/>
    </location>
</feature>
<evidence type="ECO:0000256" key="1">
    <source>
        <dbReference type="ARBA" id="ARBA00000213"/>
    </source>
</evidence>
<evidence type="ECO:0000256" key="8">
    <source>
        <dbReference type="HAMAP-Rule" id="MF_00953"/>
    </source>
</evidence>
<sequence>MKTVVIAEKPSVARDIARVLKCNQKINGAIEGSKYIITWGLGHLVTLADPEKYKEEYKEWKIEHLPMLPPRMELVVIKQTAKQFNAVKAQLNRKDVSDIIIATDAGREGELVARWILEKSGCKKPIKRLWISSVTDKAIKDGFSHLKDGKEYDNLYAAAVARAESDWLVGMNATRALTCKYNAQLSCGRVQTPTLAMIAKREEEIRKFVPKPYYGLQAKSMGLTFTWIDGNTHSNTTFDKSRITDLYKKLQAGDGKAKVTQVKKTAKKSYSPALYDLTELQRDANKRFNFSAKETLNIMQRLYENHKVLTYPRTDSRYITTDVVPTISERLRACAVGPYKKLAGRLVNTVMKGNSSYVNNNKVSDHHAIIPTEQYVNLDHMSNEERKIYDLVVRRFLAVLYPPFEYDQTNIEVEYGGETFIAKAKVVTKLGFKEVYSSDLNSDSAGEYDFEDDCEEGTRNPMKEQFVSMNEEMKRLQPGDSINKVSVSITEGKTKPPAPFNEATLLSAMENPVKYMEHYDKEAAKTLGETGGLGTVATRADIIDKLFANFLLEKRGKEIFVTSKAKQLLELVPSELCQPELTADWEMKLGRIAKGTLKKEQFMNEIRSYSTEIVSEIKGGAGTYRHDNLTNSKCPVCGKRMLSVKGKNSRMLVCQDRECGHRETIARVSNARCPVCHKKMELCGKDDAQVFTCQCGHKEKLSAFQERRKKEGAGVSKKDVVNYMKKQQKEAKEPVNNAFADAFAKLKL</sequence>
<name>A0A1M7GT94_9FIRM</name>
<dbReference type="GO" id="GO:0006265">
    <property type="term" value="P:DNA topological change"/>
    <property type="evidence" value="ECO:0007669"/>
    <property type="project" value="UniProtKB-UniRule"/>
</dbReference>
<dbReference type="InterPro" id="IPR023405">
    <property type="entry name" value="Topo_IA_core_domain"/>
</dbReference>
<dbReference type="InterPro" id="IPR013824">
    <property type="entry name" value="Topo_IA_cen_sub1"/>
</dbReference>
<dbReference type="InterPro" id="IPR013825">
    <property type="entry name" value="Topo_IA_cen_sub2"/>
</dbReference>
<dbReference type="InterPro" id="IPR013497">
    <property type="entry name" value="Topo_IA_cen"/>
</dbReference>
<dbReference type="InterPro" id="IPR003601">
    <property type="entry name" value="Topo_IA_2"/>
</dbReference>
<keyword evidence="3 8" id="KW-0479">Metal-binding</keyword>
<dbReference type="CDD" id="cd03362">
    <property type="entry name" value="TOPRIM_TopoIA_TopoIII"/>
    <property type="match status" value="1"/>
</dbReference>
<feature type="binding site" evidence="8">
    <location>
        <position position="104"/>
    </location>
    <ligand>
        <name>Mg(2+)</name>
        <dbReference type="ChEBI" id="CHEBI:18420"/>
        <note>catalytic</note>
    </ligand>
</feature>
<comment type="catalytic activity">
    <reaction evidence="1 8">
        <text>ATP-independent breakage of single-stranded DNA, followed by passage and rejoining.</text>
        <dbReference type="EC" id="5.6.2.1"/>
    </reaction>
</comment>
<dbReference type="NCBIfam" id="TIGR01056">
    <property type="entry name" value="topB"/>
    <property type="match status" value="1"/>
</dbReference>
<evidence type="ECO:0000259" key="10">
    <source>
        <dbReference type="PROSITE" id="PS52039"/>
    </source>
</evidence>
<evidence type="ECO:0000313" key="11">
    <source>
        <dbReference type="EMBL" id="SHM19405.1"/>
    </source>
</evidence>
<dbReference type="SMART" id="SM00493">
    <property type="entry name" value="TOPRIM"/>
    <property type="match status" value="1"/>
</dbReference>
<evidence type="ECO:0000256" key="5">
    <source>
        <dbReference type="ARBA" id="ARBA00023029"/>
    </source>
</evidence>
<dbReference type="GO" id="GO:0003677">
    <property type="term" value="F:DNA binding"/>
    <property type="evidence" value="ECO:0007669"/>
    <property type="project" value="UniProtKB-KW"/>
</dbReference>
<accession>A0A1M7GT94</accession>
<gene>
    <name evidence="8" type="primary">topB</name>
    <name evidence="11" type="ORF">SAMN02746066_01102</name>
</gene>
<feature type="binding site" evidence="8">
    <location>
        <position position="8"/>
    </location>
    <ligand>
        <name>Mg(2+)</name>
        <dbReference type="ChEBI" id="CHEBI:18420"/>
        <note>catalytic</note>
    </ligand>
</feature>
<dbReference type="GO" id="GO:0000287">
    <property type="term" value="F:magnesium ion binding"/>
    <property type="evidence" value="ECO:0007669"/>
    <property type="project" value="UniProtKB-UniRule"/>
</dbReference>
<organism evidence="11 12">
    <name type="scientific">Anaerosporobacter mobilis DSM 15930</name>
    <dbReference type="NCBI Taxonomy" id="1120996"/>
    <lineage>
        <taxon>Bacteria</taxon>
        <taxon>Bacillati</taxon>
        <taxon>Bacillota</taxon>
        <taxon>Clostridia</taxon>
        <taxon>Lachnospirales</taxon>
        <taxon>Lachnospiraceae</taxon>
        <taxon>Anaerosporobacter</taxon>
    </lineage>
</organism>
<dbReference type="InterPro" id="IPR006171">
    <property type="entry name" value="TOPRIM_dom"/>
</dbReference>
<dbReference type="RefSeq" id="WP_073284248.1">
    <property type="nucleotide sequence ID" value="NZ_FRCP01000007.1"/>
</dbReference>
<dbReference type="HAMAP" id="MF_00953">
    <property type="entry name" value="Topoisom_3_prok"/>
    <property type="match status" value="1"/>
</dbReference>
<comment type="caution">
    <text evidence="8">Lacks conserved residue(s) required for the propagation of feature annotation.</text>
</comment>
<comment type="similarity">
    <text evidence="2 8">Belongs to the type IA topoisomerase family.</text>
</comment>
<dbReference type="InterPro" id="IPR013826">
    <property type="entry name" value="Topo_IA_cen_sub3"/>
</dbReference>
<feature type="region of interest" description="Interaction with DNA" evidence="8">
    <location>
        <begin position="186"/>
        <end position="191"/>
    </location>
</feature>
<dbReference type="SMART" id="SM00436">
    <property type="entry name" value="TOP1Bc"/>
    <property type="match status" value="1"/>
</dbReference>
<dbReference type="Gene3D" id="1.10.460.10">
    <property type="entry name" value="Topoisomerase I, domain 2"/>
    <property type="match status" value="1"/>
</dbReference>
<keyword evidence="4 8" id="KW-0460">Magnesium</keyword>
<dbReference type="GO" id="GO:0003917">
    <property type="term" value="F:DNA topoisomerase type I (single strand cut, ATP-independent) activity"/>
    <property type="evidence" value="ECO:0007669"/>
    <property type="project" value="UniProtKB-UniRule"/>
</dbReference>
<protein>
    <recommendedName>
        <fullName evidence="8">DNA topoisomerase 3</fullName>
        <ecNumber evidence="8">5.6.2.1</ecNumber>
    </recommendedName>
    <alternativeName>
        <fullName evidence="8">DNA topoisomerase III</fullName>
    </alternativeName>
</protein>
<dbReference type="AlphaFoldDB" id="A0A1M7GT94"/>
<dbReference type="OrthoDB" id="9803554at2"/>
<dbReference type="InterPro" id="IPR003602">
    <property type="entry name" value="Topo_IA_DNA-bd_dom"/>
</dbReference>
<comment type="cofactor">
    <cofactor evidence="8">
        <name>Mg(2+)</name>
        <dbReference type="ChEBI" id="CHEBI:18420"/>
    </cofactor>
</comment>
<dbReference type="InterPro" id="IPR023406">
    <property type="entry name" value="Topo_IA_AS"/>
</dbReference>
<evidence type="ECO:0000259" key="9">
    <source>
        <dbReference type="PROSITE" id="PS50880"/>
    </source>
</evidence>
<evidence type="ECO:0000256" key="2">
    <source>
        <dbReference type="ARBA" id="ARBA00009446"/>
    </source>
</evidence>
<dbReference type="GO" id="GO:0006310">
    <property type="term" value="P:DNA recombination"/>
    <property type="evidence" value="ECO:0007669"/>
    <property type="project" value="TreeGrafter"/>
</dbReference>
<dbReference type="PROSITE" id="PS50880">
    <property type="entry name" value="TOPRIM"/>
    <property type="match status" value="1"/>
</dbReference>
<dbReference type="Pfam" id="PF01751">
    <property type="entry name" value="Toprim"/>
    <property type="match status" value="1"/>
</dbReference>